<gene>
    <name evidence="1" type="ORF">DFQ04_0253</name>
</gene>
<reference evidence="1 2" key="1">
    <citation type="submission" date="2019-03" db="EMBL/GenBank/DDBJ databases">
        <title>Genomic Encyclopedia of Type Strains, Phase III (KMG-III): the genomes of soil and plant-associated and newly described type strains.</title>
        <authorList>
            <person name="Whitman W."/>
        </authorList>
    </citation>
    <scope>NUCLEOTIDE SEQUENCE [LARGE SCALE GENOMIC DNA]</scope>
    <source>
        <strain evidence="1 2">CECT 8446</strain>
    </source>
</reference>
<evidence type="ECO:0000313" key="1">
    <source>
        <dbReference type="EMBL" id="TDQ18451.1"/>
    </source>
</evidence>
<protein>
    <recommendedName>
        <fullName evidence="3">PAS domain-containing protein</fullName>
    </recommendedName>
</protein>
<dbReference type="Proteomes" id="UP000294535">
    <property type="component" value="Unassembled WGS sequence"/>
</dbReference>
<evidence type="ECO:0000313" key="2">
    <source>
        <dbReference type="Proteomes" id="UP000294535"/>
    </source>
</evidence>
<evidence type="ECO:0008006" key="3">
    <source>
        <dbReference type="Google" id="ProtNLM"/>
    </source>
</evidence>
<dbReference type="EMBL" id="SNYF01000005">
    <property type="protein sequence ID" value="TDQ18451.1"/>
    <property type="molecule type" value="Genomic_DNA"/>
</dbReference>
<organism evidence="1 2">
    <name type="scientific">Algoriphagus boseongensis</name>
    <dbReference type="NCBI Taxonomy" id="1442587"/>
    <lineage>
        <taxon>Bacteria</taxon>
        <taxon>Pseudomonadati</taxon>
        <taxon>Bacteroidota</taxon>
        <taxon>Cytophagia</taxon>
        <taxon>Cytophagales</taxon>
        <taxon>Cyclobacteriaceae</taxon>
        <taxon>Algoriphagus</taxon>
    </lineage>
</organism>
<accession>A0A4R6T738</accession>
<sequence length="418" mass="48150">MDFGHFHIVILDVEGRVLKSNKSFEKISPSPLGKEFWKSLSLETAEEFCYSFELMLSSPKIRRHLLLEHPGWDENRFSQIWWEFSVITTPEMDISAVIGIGIGVHLLEQEMPWTNLVDVLGFGKISLDRNFRIIDWDDRIENWFGENVQEWKKKALTQTKDFGEETVIFEGLHAVLDNPKPFCFLLKNKGENKSDFAALLASGNNGYQFFLVPKENSKSKSQEAKVFSDRDINLIKGPMFVLNHEGILVQQNLEAKKFGADCLGRANTIGYHLNFSAAPEKFLKFFSAIDSAKKGISSQFEQSIFISKDEIRFWEVSIRPVQNFKGEMKGIIIHLLETTSYKKQIFELYQENDKLKEMAIQPSHILRGPLSSMLGILELIDPKDLSEENKKLFGYLKPLAMEMDDKIREYAKTISSWK</sequence>
<dbReference type="AlphaFoldDB" id="A0A4R6T738"/>
<name>A0A4R6T738_9BACT</name>
<proteinExistence type="predicted"/>
<keyword evidence="2" id="KW-1185">Reference proteome</keyword>
<comment type="caution">
    <text evidence="1">The sequence shown here is derived from an EMBL/GenBank/DDBJ whole genome shotgun (WGS) entry which is preliminary data.</text>
</comment>